<evidence type="ECO:0000256" key="10">
    <source>
        <dbReference type="ARBA" id="ARBA00022989"/>
    </source>
</evidence>
<evidence type="ECO:0000313" key="17">
    <source>
        <dbReference type="Proteomes" id="UP001216638"/>
    </source>
</evidence>
<name>A0AAF0DQI6_9BASI</name>
<evidence type="ECO:0000256" key="3">
    <source>
        <dbReference type="ARBA" id="ARBA00011035"/>
    </source>
</evidence>
<keyword evidence="17" id="KW-1185">Reference proteome</keyword>
<dbReference type="PRINTS" id="PR00728">
    <property type="entry name" value="SIGNALPTASE"/>
</dbReference>
<evidence type="ECO:0000256" key="4">
    <source>
        <dbReference type="ARBA" id="ARBA00013208"/>
    </source>
</evidence>
<evidence type="ECO:0000256" key="11">
    <source>
        <dbReference type="ARBA" id="ARBA00023136"/>
    </source>
</evidence>
<dbReference type="Proteomes" id="UP001216638">
    <property type="component" value="Chromosome 1"/>
</dbReference>
<evidence type="ECO:0000256" key="8">
    <source>
        <dbReference type="ARBA" id="ARBA00022824"/>
    </source>
</evidence>
<dbReference type="InterPro" id="IPR001733">
    <property type="entry name" value="Peptidase_S26B"/>
</dbReference>
<evidence type="ECO:0000256" key="13">
    <source>
        <dbReference type="ARBA" id="ARBA00047037"/>
    </source>
</evidence>
<dbReference type="GO" id="GO:0006465">
    <property type="term" value="P:signal peptide processing"/>
    <property type="evidence" value="ECO:0007669"/>
    <property type="project" value="UniProtKB-UniRule"/>
</dbReference>
<protein>
    <recommendedName>
        <fullName evidence="5 14">Signal peptidase complex catalytic subunit SEC11</fullName>
        <ecNumber evidence="4 14">3.4.21.89</ecNumber>
    </recommendedName>
</protein>
<dbReference type="GO" id="GO:0009003">
    <property type="term" value="F:signal peptidase activity"/>
    <property type="evidence" value="ECO:0007669"/>
    <property type="project" value="UniProtKB-EC"/>
</dbReference>
<dbReference type="InterPro" id="IPR015927">
    <property type="entry name" value="Peptidase_S24_S26A/B/C"/>
</dbReference>
<feature type="domain" description="Peptidase S24/S26A/S26B/S26C" evidence="15">
    <location>
        <begin position="40"/>
        <end position="138"/>
    </location>
</feature>
<gene>
    <name evidence="16" type="primary">SEC11</name>
    <name evidence="16" type="ORF">MBRA1_000723</name>
</gene>
<accession>A0AAF0DQI6</accession>
<sequence>MFAQLQELQGQPWRRKVFQVVQMLHIIAVALAVWKGLALVTNTESPVVVVLSGSMEPGFYRGDLLFLVKTSRPIEVGDVTVYRARNTEIPIVHRVLETHSASHGQLLLTKGDNNLMDDIMLYNGARWLHSDQIVGRVVGCVASALTASYLPYVGYVTLLMNDYPMLKYVVLGLLGLSMLFERE</sequence>
<keyword evidence="14 16" id="KW-0378">Hydrolase</keyword>
<evidence type="ECO:0000313" key="16">
    <source>
        <dbReference type="EMBL" id="WFC94093.1"/>
    </source>
</evidence>
<dbReference type="PANTHER" id="PTHR10806:SF6">
    <property type="entry name" value="SIGNAL PEPTIDASE COMPLEX CATALYTIC SUBUNIT SEC11"/>
    <property type="match status" value="1"/>
</dbReference>
<dbReference type="SUPFAM" id="SSF51306">
    <property type="entry name" value="LexA/Signal peptidase"/>
    <property type="match status" value="1"/>
</dbReference>
<dbReference type="PANTHER" id="PTHR10806">
    <property type="entry name" value="SIGNAL PEPTIDASE COMPLEX CATALYTIC SUBUNIT SEC11"/>
    <property type="match status" value="1"/>
</dbReference>
<comment type="subunit">
    <text evidence="13">Component of the signal peptidase complex (SPC) composed of a catalytic subunit SEC11 and three accessory subunits SPC1, SPC2 and SPC3. The complex induces a local thinning of the ER membrane which is used to measure the length of the signal peptide (SP) h-region of protein substrates. This ensures the selectivity of the complex towards h-regions shorter than 18-20 amino acids. SPC associates with the translocon complex.</text>
</comment>
<comment type="similarity">
    <text evidence="3 14">Belongs to the peptidase S26B family.</text>
</comment>
<proteinExistence type="inferred from homology"/>
<comment type="subcellular location">
    <subcellularLocation>
        <location evidence="2">Endoplasmic reticulum membrane</location>
        <topology evidence="2">Single-pass type II membrane protein</topology>
    </subcellularLocation>
</comment>
<reference evidence="16" key="1">
    <citation type="submission" date="2023-03" db="EMBL/GenBank/DDBJ databases">
        <title>Mating type loci evolution in Malassezia.</title>
        <authorList>
            <person name="Coelho M.A."/>
        </authorList>
    </citation>
    <scope>NUCLEOTIDE SEQUENCE</scope>
    <source>
        <strain evidence="16">CBS 14135</strain>
    </source>
</reference>
<keyword evidence="8 14" id="KW-0256">Endoplasmic reticulum</keyword>
<evidence type="ECO:0000256" key="12">
    <source>
        <dbReference type="ARBA" id="ARBA00045533"/>
    </source>
</evidence>
<dbReference type="AlphaFoldDB" id="A0AAF0DQI6"/>
<keyword evidence="6 14" id="KW-0645">Protease</keyword>
<dbReference type="CDD" id="cd06530">
    <property type="entry name" value="S26_SPase_I"/>
    <property type="match status" value="1"/>
</dbReference>
<dbReference type="EMBL" id="CP119951">
    <property type="protein sequence ID" value="WFC94093.1"/>
    <property type="molecule type" value="Genomic_DNA"/>
</dbReference>
<keyword evidence="10" id="KW-1133">Transmembrane helix</keyword>
<organism evidence="16 17">
    <name type="scientific">Malassezia brasiliensis</name>
    <dbReference type="NCBI Taxonomy" id="1821822"/>
    <lineage>
        <taxon>Eukaryota</taxon>
        <taxon>Fungi</taxon>
        <taxon>Dikarya</taxon>
        <taxon>Basidiomycota</taxon>
        <taxon>Ustilaginomycotina</taxon>
        <taxon>Malasseziomycetes</taxon>
        <taxon>Malasseziales</taxon>
        <taxon>Malasseziaceae</taxon>
        <taxon>Malassezia</taxon>
    </lineage>
</organism>
<dbReference type="InterPro" id="IPR036286">
    <property type="entry name" value="LexA/Signal_pep-like_sf"/>
</dbReference>
<dbReference type="GO" id="GO:0004252">
    <property type="term" value="F:serine-type endopeptidase activity"/>
    <property type="evidence" value="ECO:0007669"/>
    <property type="project" value="InterPro"/>
</dbReference>
<evidence type="ECO:0000256" key="2">
    <source>
        <dbReference type="ARBA" id="ARBA00004648"/>
    </source>
</evidence>
<evidence type="ECO:0000256" key="5">
    <source>
        <dbReference type="ARBA" id="ARBA00019685"/>
    </source>
</evidence>
<evidence type="ECO:0000256" key="1">
    <source>
        <dbReference type="ARBA" id="ARBA00000677"/>
    </source>
</evidence>
<dbReference type="NCBIfam" id="TIGR02228">
    <property type="entry name" value="sigpep_I_arch"/>
    <property type="match status" value="1"/>
</dbReference>
<evidence type="ECO:0000259" key="15">
    <source>
        <dbReference type="Pfam" id="PF00717"/>
    </source>
</evidence>
<comment type="catalytic activity">
    <reaction evidence="1 14">
        <text>Cleavage of hydrophobic, N-terminal signal or leader sequences from secreted and periplasmic proteins.</text>
        <dbReference type="EC" id="3.4.21.89"/>
    </reaction>
</comment>
<dbReference type="EC" id="3.4.21.89" evidence="4 14"/>
<keyword evidence="7" id="KW-0812">Transmembrane</keyword>
<comment type="function">
    <text evidence="12">Catalytic component of the signal peptidase complex (SPC) which catalyzes the cleavage of N-terminal signal sequences from nascent proteins as they are translocated into the lumen of the endoplasmic reticulum. Specifically cleaves N-terminal signal peptides that contain a hydrophobic alpha-helix (h-region) shorter than 18-20 amino acids.</text>
</comment>
<keyword evidence="11" id="KW-0472">Membrane</keyword>
<keyword evidence="9" id="KW-0735">Signal-anchor</keyword>
<dbReference type="Pfam" id="PF00717">
    <property type="entry name" value="Peptidase_S24"/>
    <property type="match status" value="1"/>
</dbReference>
<evidence type="ECO:0000256" key="7">
    <source>
        <dbReference type="ARBA" id="ARBA00022692"/>
    </source>
</evidence>
<evidence type="ECO:0000256" key="14">
    <source>
        <dbReference type="RuleBase" id="RU362047"/>
    </source>
</evidence>
<evidence type="ECO:0000256" key="9">
    <source>
        <dbReference type="ARBA" id="ARBA00022968"/>
    </source>
</evidence>
<dbReference type="InterPro" id="IPR019533">
    <property type="entry name" value="Peptidase_S26"/>
</dbReference>
<evidence type="ECO:0000256" key="6">
    <source>
        <dbReference type="ARBA" id="ARBA00022670"/>
    </source>
</evidence>
<dbReference type="GO" id="GO:0005787">
    <property type="term" value="C:signal peptidase complex"/>
    <property type="evidence" value="ECO:0007669"/>
    <property type="project" value="TreeGrafter"/>
</dbReference>